<evidence type="ECO:0000256" key="1">
    <source>
        <dbReference type="SAM" id="Coils"/>
    </source>
</evidence>
<protein>
    <submittedName>
        <fullName evidence="3">Dynamin family protein</fullName>
    </submittedName>
</protein>
<dbReference type="InterPro" id="IPR027417">
    <property type="entry name" value="P-loop_NTPase"/>
</dbReference>
<dbReference type="SUPFAM" id="SSF52540">
    <property type="entry name" value="P-loop containing nucleoside triphosphate hydrolases"/>
    <property type="match status" value="1"/>
</dbReference>
<proteinExistence type="predicted"/>
<dbReference type="OrthoDB" id="9816479at2"/>
<dbReference type="InterPro" id="IPR051943">
    <property type="entry name" value="TRAFAC_Dynamin-like_GTPase"/>
</dbReference>
<sequence>MNYSEQKAKLLYHVEELRDQVADVLAGSPQEQVMAELIEDIKQDFYTIVVVGEFKHGKSTFVNALLEQEIMPVDVTPTTATINAVFYGDEPEVHIMKSDGDEVKHTLSQEVLSQYTASADFNPDEIKYLKIFTPAPLLKERVVLVDTPGVNDLNQHRSDVTHQFIPRADVILFMLDMTSPVKHTEKKFLEERLLKTGSDRIMYVANFLDRVDEEEVEETIEHIEHRVQQITKGNQPKIYPISALEALQGKMSGNDDLVTYSGLLDVEKQITRLVENGSRSHEKVERFNERLEDIHDHLLLEIKTVEQLSNDSLDKLKAQLLAVEEWLTEQEEWQVSIEHYLVDREEEIQFMVQKSAKYFGNKLHSDLQTKIDLFQGNDIKSLVETQLPITIRTQFDQWVDQYSDYMQELLRKLQKEVSEGLSKTFQQSVQIHLNQEQYQYEAALPIISQSTGNASIKAGVAVGGASTLALLLGGPFLIPIVGMAGLPYLQQKIAEKQLEKVRPELKYNVEQHVEAIMQDFQSQLQYYISSAIQEIKRNSMDEFAKRMHYLKKKIDQEMEAKRGEEHEERQYQRKVTELKERLELARVEKV</sequence>
<dbReference type="STRING" id="1236970.JCM9140_3940"/>
<reference evidence="3" key="1">
    <citation type="journal article" date="2014" name="Genome Announc.">
        <title>Draft Genome Sequences of Three Alkaliphilic Bacillus Strains, Bacillus wakoensis JCM 9140T, Bacillus akibai JCM 9157T, and Bacillus hemicellulosilyticus JCM 9152T.</title>
        <authorList>
            <person name="Yuki M."/>
            <person name="Oshima K."/>
            <person name="Suda W."/>
            <person name="Oshida Y."/>
            <person name="Kitamura K."/>
            <person name="Iida T."/>
            <person name="Hattori M."/>
            <person name="Ohkuma M."/>
        </authorList>
    </citation>
    <scope>NUCLEOTIDE SEQUENCE [LARGE SCALE GENOMIC DNA]</scope>
    <source>
        <strain evidence="3">JCM 9140</strain>
    </source>
</reference>
<evidence type="ECO:0000259" key="2">
    <source>
        <dbReference type="Pfam" id="PF00350"/>
    </source>
</evidence>
<dbReference type="PANTHER" id="PTHR43681">
    <property type="entry name" value="TRANSMEMBRANE GTPASE FZO"/>
    <property type="match status" value="1"/>
</dbReference>
<dbReference type="AlphaFoldDB" id="W4Q6T8"/>
<evidence type="ECO:0000313" key="3">
    <source>
        <dbReference type="EMBL" id="GAE27781.1"/>
    </source>
</evidence>
<organism evidence="3 4">
    <name type="scientific">Halalkalibacter wakoensis JCM 9140</name>
    <dbReference type="NCBI Taxonomy" id="1236970"/>
    <lineage>
        <taxon>Bacteria</taxon>
        <taxon>Bacillati</taxon>
        <taxon>Bacillota</taxon>
        <taxon>Bacilli</taxon>
        <taxon>Bacillales</taxon>
        <taxon>Bacillaceae</taxon>
        <taxon>Halalkalibacter</taxon>
    </lineage>
</organism>
<name>W4Q6T8_9BACI</name>
<dbReference type="CDD" id="cd09912">
    <property type="entry name" value="DLP_2"/>
    <property type="match status" value="1"/>
</dbReference>
<dbReference type="Proteomes" id="UP000018890">
    <property type="component" value="Unassembled WGS sequence"/>
</dbReference>
<dbReference type="Pfam" id="PF00350">
    <property type="entry name" value="Dynamin_N"/>
    <property type="match status" value="1"/>
</dbReference>
<evidence type="ECO:0000313" key="4">
    <source>
        <dbReference type="Proteomes" id="UP000018890"/>
    </source>
</evidence>
<keyword evidence="1" id="KW-0175">Coiled coil</keyword>
<accession>W4Q6T8</accession>
<feature type="coiled-coil region" evidence="1">
    <location>
        <begin position="561"/>
        <end position="588"/>
    </location>
</feature>
<keyword evidence="4" id="KW-1185">Reference proteome</keyword>
<feature type="domain" description="Dynamin N-terminal" evidence="2">
    <location>
        <begin position="48"/>
        <end position="202"/>
    </location>
</feature>
<dbReference type="RefSeq" id="WP_034749511.1">
    <property type="nucleotide sequence ID" value="NZ_BAUT01000064.1"/>
</dbReference>
<dbReference type="EMBL" id="BAUT01000064">
    <property type="protein sequence ID" value="GAE27781.1"/>
    <property type="molecule type" value="Genomic_DNA"/>
</dbReference>
<comment type="caution">
    <text evidence="3">The sequence shown here is derived from an EMBL/GenBank/DDBJ whole genome shotgun (WGS) entry which is preliminary data.</text>
</comment>
<dbReference type="InterPro" id="IPR045063">
    <property type="entry name" value="Dynamin_N"/>
</dbReference>
<dbReference type="PANTHER" id="PTHR43681:SF1">
    <property type="entry name" value="SARCALUMENIN"/>
    <property type="match status" value="1"/>
</dbReference>
<dbReference type="Gene3D" id="3.40.50.300">
    <property type="entry name" value="P-loop containing nucleotide triphosphate hydrolases"/>
    <property type="match status" value="1"/>
</dbReference>
<gene>
    <name evidence="3" type="ORF">JCM9140_3940</name>
</gene>